<reference evidence="2 3" key="1">
    <citation type="journal article" date="2014" name="Genome Biol. Evol.">
        <title>Acetic acid bacteria genomes reveal functional traits for adaptation to life in insect guts.</title>
        <authorList>
            <person name="Chouaia B."/>
            <person name="Gaiarsa S."/>
            <person name="Crotti E."/>
            <person name="Comandatore F."/>
            <person name="Degli Esposti M."/>
            <person name="Ricci I."/>
            <person name="Alma A."/>
            <person name="Favia G."/>
            <person name="Bandi C."/>
            <person name="Daffonchio D."/>
        </authorList>
    </citation>
    <scope>NUCLEOTIDE SEQUENCE [LARGE SCALE GENOMIC DNA]</scope>
    <source>
        <strain evidence="2 3">SF2.1</strain>
    </source>
</reference>
<dbReference type="Pfam" id="PF07642">
    <property type="entry name" value="BBP2"/>
    <property type="match status" value="1"/>
</dbReference>
<gene>
    <name evidence="2" type="ORF">ASAP_0603</name>
</gene>
<feature type="signal peptide" evidence="1">
    <location>
        <begin position="1"/>
        <end position="34"/>
    </location>
</feature>
<keyword evidence="1" id="KW-0732">Signal</keyword>
<evidence type="ECO:0000313" key="2">
    <source>
        <dbReference type="EMBL" id="CDG38648.1"/>
    </source>
</evidence>
<dbReference type="Proteomes" id="UP000027583">
    <property type="component" value="Unassembled WGS sequence"/>
</dbReference>
<protein>
    <recommendedName>
        <fullName evidence="4">Outer membrane protein</fullName>
    </recommendedName>
</protein>
<dbReference type="AlphaFoldDB" id="A0A060QD87"/>
<dbReference type="eggNOG" id="COG2067">
    <property type="taxonomic scope" value="Bacteria"/>
</dbReference>
<proteinExistence type="predicted"/>
<comment type="caution">
    <text evidence="2">The sequence shown here is derived from an EMBL/GenBank/DDBJ whole genome shotgun (WGS) entry which is preliminary data.</text>
</comment>
<name>A0A060QD87_9PROT</name>
<reference evidence="2 3" key="2">
    <citation type="journal article" date="2014" name="PLoS ONE">
        <title>Evolution of mitochondria reconstructed from the energy metabolism of living bacteria.</title>
        <authorList>
            <person name="Degli Esposti M."/>
            <person name="Chouaia B."/>
            <person name="Comandatore F."/>
            <person name="Crotti E."/>
            <person name="Sassera D."/>
            <person name="Lievens P.M."/>
            <person name="Daffonchio D."/>
            <person name="Bandi C."/>
        </authorList>
    </citation>
    <scope>NUCLEOTIDE SEQUENCE [LARGE SCALE GENOMIC DNA]</scope>
    <source>
        <strain evidence="2 3">SF2.1</strain>
    </source>
</reference>
<accession>A0A060QD87</accession>
<sequence length="422" mass="46027">MDLIRDITSRFCKTISAGALISGALTALPGTALADIPLFKTATNPWLQGVNLSGLIEGGIMANPARPDNGINFGNFLGDHANQAQLNQISLTLSKAIDPTKSEYQIGFMLEALYGSDARYYHLLGLSNKMTSDRYQLLPAQAHVDVHAPILSKGGIDMQAGILPAPMGVEVLDPTLRPFYSLAYTSQYSVPFEHLGAMFHWHVTPMFDFNFGVDTGNQTTWGRNDNNNAAAGYFGFNLIGLAHGKLNINELSRVGPENAVAALGPRANTAQRWWNDIAAFYTVNDKLSLTGEFNFLHDDGLRAETWSVVTFAAYKITPSLTFNYRGELYRDNSGLFVVNFLTNQAYMNAFLGGYAPAETAPATTYGALTLGVTYRPDLGHGIRVFALRPEIRFDRSLNGTSPFNDGRNTGMFTFGGDAMIGF</sequence>
<evidence type="ECO:0000256" key="1">
    <source>
        <dbReference type="SAM" id="SignalP"/>
    </source>
</evidence>
<dbReference type="RefSeq" id="WP_051757616.1">
    <property type="nucleotide sequence ID" value="NZ_CBLX010000004.1"/>
</dbReference>
<organism evidence="2 3">
    <name type="scientific">Asaia bogorensis</name>
    <dbReference type="NCBI Taxonomy" id="91915"/>
    <lineage>
        <taxon>Bacteria</taxon>
        <taxon>Pseudomonadati</taxon>
        <taxon>Pseudomonadota</taxon>
        <taxon>Alphaproteobacteria</taxon>
        <taxon>Acetobacterales</taxon>
        <taxon>Acetobacteraceae</taxon>
        <taxon>Asaia</taxon>
    </lineage>
</organism>
<dbReference type="InterPro" id="IPR011486">
    <property type="entry name" value="BBP2"/>
</dbReference>
<evidence type="ECO:0008006" key="4">
    <source>
        <dbReference type="Google" id="ProtNLM"/>
    </source>
</evidence>
<dbReference type="EMBL" id="CBLX010000004">
    <property type="protein sequence ID" value="CDG38648.1"/>
    <property type="molecule type" value="Genomic_DNA"/>
</dbReference>
<evidence type="ECO:0000313" key="3">
    <source>
        <dbReference type="Proteomes" id="UP000027583"/>
    </source>
</evidence>
<feature type="chain" id="PRO_5001585838" description="Outer membrane protein" evidence="1">
    <location>
        <begin position="35"/>
        <end position="422"/>
    </location>
</feature>